<dbReference type="InterPro" id="IPR057952">
    <property type="entry name" value="Rv2743c-like"/>
</dbReference>
<evidence type="ECO:0000313" key="3">
    <source>
        <dbReference type="EMBL" id="TDV38635.1"/>
    </source>
</evidence>
<reference evidence="3 4" key="1">
    <citation type="submission" date="2019-03" db="EMBL/GenBank/DDBJ databases">
        <title>Genomic Encyclopedia of Archaeal and Bacterial Type Strains, Phase II (KMG-II): from individual species to whole genera.</title>
        <authorList>
            <person name="Goeker M."/>
        </authorList>
    </citation>
    <scope>NUCLEOTIDE SEQUENCE [LARGE SCALE GENOMIC DNA]</scope>
    <source>
        <strain evidence="3 4">DSM 45499</strain>
    </source>
</reference>
<keyword evidence="2" id="KW-1133">Transmembrane helix</keyword>
<dbReference type="RefSeq" id="WP_133908774.1">
    <property type="nucleotide sequence ID" value="NZ_SOCP01000026.1"/>
</dbReference>
<keyword evidence="2" id="KW-0472">Membrane</keyword>
<feature type="region of interest" description="Disordered" evidence="1">
    <location>
        <begin position="82"/>
        <end position="106"/>
    </location>
</feature>
<feature type="transmembrane region" description="Helical" evidence="2">
    <location>
        <begin position="20"/>
        <end position="42"/>
    </location>
</feature>
<feature type="compositionally biased region" description="Basic and acidic residues" evidence="1">
    <location>
        <begin position="89"/>
        <end position="98"/>
    </location>
</feature>
<keyword evidence="2" id="KW-0812">Transmembrane</keyword>
<gene>
    <name evidence="3" type="ORF">CLV71_12620</name>
</gene>
<evidence type="ECO:0000256" key="1">
    <source>
        <dbReference type="SAM" id="MobiDB-lite"/>
    </source>
</evidence>
<feature type="transmembrane region" description="Helical" evidence="2">
    <location>
        <begin position="54"/>
        <end position="73"/>
    </location>
</feature>
<protein>
    <submittedName>
        <fullName evidence="3">Uncharacterized protein</fullName>
    </submittedName>
</protein>
<dbReference type="Pfam" id="PF25587">
    <property type="entry name" value="Rv2743c"/>
    <property type="match status" value="1"/>
</dbReference>
<accession>A0A4R7USV9</accession>
<proteinExistence type="predicted"/>
<dbReference type="AlphaFoldDB" id="A0A4R7USV9"/>
<sequence>MARHEQAPARRAQARRRRTWLGFAKVWTYFWGILAVSATVFVPPWSDGEPDTVGGVYACIAFAVLTALGVLTVRLRSVPKPQASPLPPIHRDESDRSPSPDSSAWQPMRQLAATESALSQLIGRIRTTGVAPSVVEESWRTAAERRRSSARSRQRWTPWSWRPGTRVAQWTGLDPARDYEAAAGGVLVAVIVCPW</sequence>
<dbReference type="EMBL" id="SOCP01000026">
    <property type="protein sequence ID" value="TDV38635.1"/>
    <property type="molecule type" value="Genomic_DNA"/>
</dbReference>
<name>A0A4R7USV9_9PSEU</name>
<dbReference type="Proteomes" id="UP000294927">
    <property type="component" value="Unassembled WGS sequence"/>
</dbReference>
<comment type="caution">
    <text evidence="3">The sequence shown here is derived from an EMBL/GenBank/DDBJ whole genome shotgun (WGS) entry which is preliminary data.</text>
</comment>
<organism evidence="3 4">
    <name type="scientific">Actinophytocola oryzae</name>
    <dbReference type="NCBI Taxonomy" id="502181"/>
    <lineage>
        <taxon>Bacteria</taxon>
        <taxon>Bacillati</taxon>
        <taxon>Actinomycetota</taxon>
        <taxon>Actinomycetes</taxon>
        <taxon>Pseudonocardiales</taxon>
        <taxon>Pseudonocardiaceae</taxon>
    </lineage>
</organism>
<evidence type="ECO:0000256" key="2">
    <source>
        <dbReference type="SAM" id="Phobius"/>
    </source>
</evidence>
<evidence type="ECO:0000313" key="4">
    <source>
        <dbReference type="Proteomes" id="UP000294927"/>
    </source>
</evidence>
<keyword evidence="4" id="KW-1185">Reference proteome</keyword>